<proteinExistence type="predicted"/>
<dbReference type="EMBL" id="JABFAA010000005">
    <property type="protein sequence ID" value="MBA0681708.1"/>
    <property type="molecule type" value="Genomic_DNA"/>
</dbReference>
<organism evidence="1 2">
    <name type="scientific">Gossypium aridum</name>
    <name type="common">American cotton</name>
    <name type="synonym">Erioxylum aridum</name>
    <dbReference type="NCBI Taxonomy" id="34290"/>
    <lineage>
        <taxon>Eukaryota</taxon>
        <taxon>Viridiplantae</taxon>
        <taxon>Streptophyta</taxon>
        <taxon>Embryophyta</taxon>
        <taxon>Tracheophyta</taxon>
        <taxon>Spermatophyta</taxon>
        <taxon>Magnoliopsida</taxon>
        <taxon>eudicotyledons</taxon>
        <taxon>Gunneridae</taxon>
        <taxon>Pentapetalae</taxon>
        <taxon>rosids</taxon>
        <taxon>malvids</taxon>
        <taxon>Malvales</taxon>
        <taxon>Malvaceae</taxon>
        <taxon>Malvoideae</taxon>
        <taxon>Gossypium</taxon>
    </lineage>
</organism>
<gene>
    <name evidence="1" type="ORF">Goari_023491</name>
</gene>
<evidence type="ECO:0000313" key="1">
    <source>
        <dbReference type="EMBL" id="MBA0681708.1"/>
    </source>
</evidence>
<sequence>MVDHPLGPANDYRLGKLLLHQLANQTRAPPRVDSSFFSSTYWVLAAVFSCCSLPKGRFLCVTHPSTIGSTTSHKTGWELSFIPRHNLYPCASYSFEVHS</sequence>
<protein>
    <submittedName>
        <fullName evidence="1">Uncharacterized protein</fullName>
    </submittedName>
</protein>
<dbReference type="AlphaFoldDB" id="A0A7J8X358"/>
<dbReference type="Proteomes" id="UP000593577">
    <property type="component" value="Unassembled WGS sequence"/>
</dbReference>
<comment type="caution">
    <text evidence="1">The sequence shown here is derived from an EMBL/GenBank/DDBJ whole genome shotgun (WGS) entry which is preliminary data.</text>
</comment>
<reference evidence="1 2" key="1">
    <citation type="journal article" date="2019" name="Genome Biol. Evol.">
        <title>Insights into the evolution of the New World diploid cottons (Gossypium, subgenus Houzingenia) based on genome sequencing.</title>
        <authorList>
            <person name="Grover C.E."/>
            <person name="Arick M.A. 2nd"/>
            <person name="Thrash A."/>
            <person name="Conover J.L."/>
            <person name="Sanders W.S."/>
            <person name="Peterson D.G."/>
            <person name="Frelichowski J.E."/>
            <person name="Scheffler J.A."/>
            <person name="Scheffler B.E."/>
            <person name="Wendel J.F."/>
        </authorList>
    </citation>
    <scope>NUCLEOTIDE SEQUENCE [LARGE SCALE GENOMIC DNA]</scope>
    <source>
        <strain evidence="1">185</strain>
        <tissue evidence="1">Leaf</tissue>
    </source>
</reference>
<keyword evidence="2" id="KW-1185">Reference proteome</keyword>
<name>A0A7J8X358_GOSAI</name>
<accession>A0A7J8X358</accession>
<evidence type="ECO:0000313" key="2">
    <source>
        <dbReference type="Proteomes" id="UP000593577"/>
    </source>
</evidence>